<sequence length="551" mass="61447">MVSSFPLGEGNSLVSPPLNTTVAQDRLDDEIAALTLVLCNLRTQRNTHSPITRLPPEILASIFIHCASHSRQINRLGVPDWVNVSYVCRQWRDVALNCSALWSFLFASSKHWTDELLARSGTVPLKVRTDSEYSKQSTKLDLLEKVAPQADRIQDLYLRLTRPGVEHMLSLLSSPAPLLQTLQISVERSNYLGETALVSGPLFDGHTPALRELELINYAFPLTSPTLRGLTSLRLRDLGTSFQPTLPSLMVALSRMQDLAHLHLENALPSARTNSIDHSFQNSEKLSFPKLSRLSIVAPFTAVVLLLSCFHIPLKAEVRLRCCFETDVEDHTPIYPLLAKRFIASRDQAIALAPIIRTSFIETASATVGFIFSTAEGESGRRAFSASTTFYDLGRLYEDWDCNIPLKVDIVRRVSLANDREDLVGGVYRSVPLTNLQSAHFSFDSMTALSLDFWKKTFGHLQELRHVELSGVNMHGLVRALSLTSPHLPKDKAGNLESESIQTFAPALKKLELYGVLFSKECYTYGQLKDISHKYSCSAACLCDALSKRQY</sequence>
<dbReference type="EMBL" id="WHUW01000003">
    <property type="protein sequence ID" value="KAF8449023.1"/>
    <property type="molecule type" value="Genomic_DNA"/>
</dbReference>
<evidence type="ECO:0000313" key="2">
    <source>
        <dbReference type="EMBL" id="KAF8449023.1"/>
    </source>
</evidence>
<protein>
    <recommendedName>
        <fullName evidence="1">F-box domain-containing protein</fullName>
    </recommendedName>
</protein>
<dbReference type="Proteomes" id="UP001194468">
    <property type="component" value="Unassembled WGS sequence"/>
</dbReference>
<organism evidence="2 3">
    <name type="scientific">Boletus edulis BED1</name>
    <dbReference type="NCBI Taxonomy" id="1328754"/>
    <lineage>
        <taxon>Eukaryota</taxon>
        <taxon>Fungi</taxon>
        <taxon>Dikarya</taxon>
        <taxon>Basidiomycota</taxon>
        <taxon>Agaricomycotina</taxon>
        <taxon>Agaricomycetes</taxon>
        <taxon>Agaricomycetidae</taxon>
        <taxon>Boletales</taxon>
        <taxon>Boletineae</taxon>
        <taxon>Boletaceae</taxon>
        <taxon>Boletoideae</taxon>
        <taxon>Boletus</taxon>
    </lineage>
</organism>
<reference evidence="2" key="2">
    <citation type="journal article" date="2020" name="Nat. Commun.">
        <title>Large-scale genome sequencing of mycorrhizal fungi provides insights into the early evolution of symbiotic traits.</title>
        <authorList>
            <person name="Miyauchi S."/>
            <person name="Kiss E."/>
            <person name="Kuo A."/>
            <person name="Drula E."/>
            <person name="Kohler A."/>
            <person name="Sanchez-Garcia M."/>
            <person name="Morin E."/>
            <person name="Andreopoulos B."/>
            <person name="Barry K.W."/>
            <person name="Bonito G."/>
            <person name="Buee M."/>
            <person name="Carver A."/>
            <person name="Chen C."/>
            <person name="Cichocki N."/>
            <person name="Clum A."/>
            <person name="Culley D."/>
            <person name="Crous P.W."/>
            <person name="Fauchery L."/>
            <person name="Girlanda M."/>
            <person name="Hayes R.D."/>
            <person name="Keri Z."/>
            <person name="LaButti K."/>
            <person name="Lipzen A."/>
            <person name="Lombard V."/>
            <person name="Magnuson J."/>
            <person name="Maillard F."/>
            <person name="Murat C."/>
            <person name="Nolan M."/>
            <person name="Ohm R.A."/>
            <person name="Pangilinan J."/>
            <person name="Pereira M.F."/>
            <person name="Perotto S."/>
            <person name="Peter M."/>
            <person name="Pfister S."/>
            <person name="Riley R."/>
            <person name="Sitrit Y."/>
            <person name="Stielow J.B."/>
            <person name="Szollosi G."/>
            <person name="Zifcakova L."/>
            <person name="Stursova M."/>
            <person name="Spatafora J.W."/>
            <person name="Tedersoo L."/>
            <person name="Vaario L.M."/>
            <person name="Yamada A."/>
            <person name="Yan M."/>
            <person name="Wang P."/>
            <person name="Xu J."/>
            <person name="Bruns T."/>
            <person name="Baldrian P."/>
            <person name="Vilgalys R."/>
            <person name="Dunand C."/>
            <person name="Henrissat B."/>
            <person name="Grigoriev I.V."/>
            <person name="Hibbett D."/>
            <person name="Nagy L.G."/>
            <person name="Martin F.M."/>
        </authorList>
    </citation>
    <scope>NUCLEOTIDE SEQUENCE</scope>
    <source>
        <strain evidence="2">BED1</strain>
    </source>
</reference>
<gene>
    <name evidence="2" type="ORF">L210DRAFT_3523733</name>
</gene>
<dbReference type="AlphaFoldDB" id="A0AAD4GKB5"/>
<dbReference type="InterPro" id="IPR036047">
    <property type="entry name" value="F-box-like_dom_sf"/>
</dbReference>
<accession>A0AAD4GKB5</accession>
<dbReference type="InterPro" id="IPR001810">
    <property type="entry name" value="F-box_dom"/>
</dbReference>
<feature type="domain" description="F-box" evidence="1">
    <location>
        <begin position="52"/>
        <end position="106"/>
    </location>
</feature>
<comment type="caution">
    <text evidence="2">The sequence shown here is derived from an EMBL/GenBank/DDBJ whole genome shotgun (WGS) entry which is preliminary data.</text>
</comment>
<evidence type="ECO:0000259" key="1">
    <source>
        <dbReference type="Pfam" id="PF12937"/>
    </source>
</evidence>
<dbReference type="SUPFAM" id="SSF81383">
    <property type="entry name" value="F-box domain"/>
    <property type="match status" value="1"/>
</dbReference>
<name>A0AAD4GKB5_BOLED</name>
<evidence type="ECO:0000313" key="3">
    <source>
        <dbReference type="Proteomes" id="UP001194468"/>
    </source>
</evidence>
<dbReference type="Gene3D" id="3.80.10.10">
    <property type="entry name" value="Ribonuclease Inhibitor"/>
    <property type="match status" value="1"/>
</dbReference>
<reference evidence="2" key="1">
    <citation type="submission" date="2019-10" db="EMBL/GenBank/DDBJ databases">
        <authorList>
            <consortium name="DOE Joint Genome Institute"/>
            <person name="Kuo A."/>
            <person name="Miyauchi S."/>
            <person name="Kiss E."/>
            <person name="Drula E."/>
            <person name="Kohler A."/>
            <person name="Sanchez-Garcia M."/>
            <person name="Andreopoulos B."/>
            <person name="Barry K.W."/>
            <person name="Bonito G."/>
            <person name="Buee M."/>
            <person name="Carver A."/>
            <person name="Chen C."/>
            <person name="Cichocki N."/>
            <person name="Clum A."/>
            <person name="Culley D."/>
            <person name="Crous P.W."/>
            <person name="Fauchery L."/>
            <person name="Girlanda M."/>
            <person name="Hayes R."/>
            <person name="Keri Z."/>
            <person name="LaButti K."/>
            <person name="Lipzen A."/>
            <person name="Lombard V."/>
            <person name="Magnuson J."/>
            <person name="Maillard F."/>
            <person name="Morin E."/>
            <person name="Murat C."/>
            <person name="Nolan M."/>
            <person name="Ohm R."/>
            <person name="Pangilinan J."/>
            <person name="Pereira M."/>
            <person name="Perotto S."/>
            <person name="Peter M."/>
            <person name="Riley R."/>
            <person name="Sitrit Y."/>
            <person name="Stielow B."/>
            <person name="Szollosi G."/>
            <person name="Zifcakova L."/>
            <person name="Stursova M."/>
            <person name="Spatafora J.W."/>
            <person name="Tedersoo L."/>
            <person name="Vaario L.-M."/>
            <person name="Yamada A."/>
            <person name="Yan M."/>
            <person name="Wang P."/>
            <person name="Xu J."/>
            <person name="Bruns T."/>
            <person name="Baldrian P."/>
            <person name="Vilgalys R."/>
            <person name="Henrissat B."/>
            <person name="Grigoriev I.V."/>
            <person name="Hibbett D."/>
            <person name="Nagy L.G."/>
            <person name="Martin F.M."/>
        </authorList>
    </citation>
    <scope>NUCLEOTIDE SEQUENCE</scope>
    <source>
        <strain evidence="2">BED1</strain>
    </source>
</reference>
<dbReference type="Pfam" id="PF12937">
    <property type="entry name" value="F-box-like"/>
    <property type="match status" value="1"/>
</dbReference>
<proteinExistence type="predicted"/>
<keyword evidence="3" id="KW-1185">Reference proteome</keyword>
<dbReference type="InterPro" id="IPR032675">
    <property type="entry name" value="LRR_dom_sf"/>
</dbReference>
<dbReference type="Gene3D" id="1.20.1280.50">
    <property type="match status" value="1"/>
</dbReference>